<dbReference type="InterPro" id="IPR035979">
    <property type="entry name" value="RBD_domain_sf"/>
</dbReference>
<protein>
    <recommendedName>
        <fullName evidence="9">RRM domain-containing protein</fullName>
    </recommendedName>
</protein>
<dbReference type="Gene3D" id="3.30.70.330">
    <property type="match status" value="2"/>
</dbReference>
<keyword evidence="3" id="KW-0677">Repeat</keyword>
<feature type="domain" description="RRM" evidence="9">
    <location>
        <begin position="697"/>
        <end position="774"/>
    </location>
</feature>
<evidence type="ECO:0000256" key="6">
    <source>
        <dbReference type="ARBA" id="ARBA00023242"/>
    </source>
</evidence>
<reference evidence="10 12" key="2">
    <citation type="journal article" date="2013" name="Nature">
        <title>Insights into bilaterian evolution from three spiralian genomes.</title>
        <authorList>
            <person name="Simakov O."/>
            <person name="Marletaz F."/>
            <person name="Cho S.J."/>
            <person name="Edsinger-Gonzales E."/>
            <person name="Havlak P."/>
            <person name="Hellsten U."/>
            <person name="Kuo D.H."/>
            <person name="Larsson T."/>
            <person name="Lv J."/>
            <person name="Arendt D."/>
            <person name="Savage R."/>
            <person name="Osoegawa K."/>
            <person name="de Jong P."/>
            <person name="Grimwood J."/>
            <person name="Chapman J.A."/>
            <person name="Shapiro H."/>
            <person name="Aerts A."/>
            <person name="Otillar R.P."/>
            <person name="Terry A.Y."/>
            <person name="Boore J.L."/>
            <person name="Grigoriev I.V."/>
            <person name="Lindberg D.R."/>
            <person name="Seaver E.C."/>
            <person name="Weisblat D.A."/>
            <person name="Putnam N.H."/>
            <person name="Rokhsar D.S."/>
        </authorList>
    </citation>
    <scope>NUCLEOTIDE SEQUENCE</scope>
    <source>
        <strain evidence="10 12">I ESC-2004</strain>
    </source>
</reference>
<dbReference type="InterPro" id="IPR034217">
    <property type="entry name" value="SART3_RRM1"/>
</dbReference>
<feature type="compositionally biased region" description="Basic and acidic residues" evidence="8">
    <location>
        <begin position="471"/>
        <end position="482"/>
    </location>
</feature>
<evidence type="ECO:0000256" key="4">
    <source>
        <dbReference type="ARBA" id="ARBA00022884"/>
    </source>
</evidence>
<dbReference type="GO" id="GO:0006397">
    <property type="term" value="P:mRNA processing"/>
    <property type="evidence" value="ECO:0007669"/>
    <property type="project" value="UniProtKB-KW"/>
</dbReference>
<dbReference type="PROSITE" id="PS50102">
    <property type="entry name" value="RRM"/>
    <property type="match status" value="2"/>
</dbReference>
<evidence type="ECO:0000256" key="3">
    <source>
        <dbReference type="ARBA" id="ARBA00022737"/>
    </source>
</evidence>
<reference evidence="11" key="3">
    <citation type="submission" date="2015-06" db="UniProtKB">
        <authorList>
            <consortium name="EnsemblMetazoa"/>
        </authorList>
    </citation>
    <scope>IDENTIFICATION</scope>
</reference>
<dbReference type="OMA" id="LWARYIL"/>
<dbReference type="SUPFAM" id="SSF54928">
    <property type="entry name" value="RNA-binding domain, RBD"/>
    <property type="match status" value="2"/>
</dbReference>
<dbReference type="InterPro" id="IPR003107">
    <property type="entry name" value="HAT"/>
</dbReference>
<dbReference type="Pfam" id="PF23241">
    <property type="entry name" value="HAT_PRP39_C"/>
    <property type="match status" value="1"/>
</dbReference>
<reference evidence="12" key="1">
    <citation type="submission" date="2012-12" db="EMBL/GenBank/DDBJ databases">
        <authorList>
            <person name="Hellsten U."/>
            <person name="Grimwood J."/>
            <person name="Chapman J.A."/>
            <person name="Shapiro H."/>
            <person name="Aerts A."/>
            <person name="Otillar R.P."/>
            <person name="Terry A.Y."/>
            <person name="Boore J.L."/>
            <person name="Simakov O."/>
            <person name="Marletaz F."/>
            <person name="Cho S.-J."/>
            <person name="Edsinger-Gonzales E."/>
            <person name="Havlak P."/>
            <person name="Kuo D.-H."/>
            <person name="Larsson T."/>
            <person name="Lv J."/>
            <person name="Arendt D."/>
            <person name="Savage R."/>
            <person name="Osoegawa K."/>
            <person name="de Jong P."/>
            <person name="Lindberg D.R."/>
            <person name="Seaver E.C."/>
            <person name="Weisblat D.A."/>
            <person name="Putnam N.H."/>
            <person name="Grigoriev I.V."/>
            <person name="Rokhsar D.S."/>
        </authorList>
    </citation>
    <scope>NUCLEOTIDE SEQUENCE</scope>
    <source>
        <strain evidence="12">I ESC-2004</strain>
    </source>
</reference>
<feature type="region of interest" description="Disordered" evidence="8">
    <location>
        <begin position="471"/>
        <end position="589"/>
    </location>
</feature>
<feature type="domain" description="RRM" evidence="9">
    <location>
        <begin position="604"/>
        <end position="680"/>
    </location>
</feature>
<dbReference type="Pfam" id="PF00076">
    <property type="entry name" value="RRM_1"/>
    <property type="match status" value="2"/>
</dbReference>
<keyword evidence="4 7" id="KW-0694">RNA-binding</keyword>
<organism evidence="10">
    <name type="scientific">Capitella teleta</name>
    <name type="common">Polychaete worm</name>
    <dbReference type="NCBI Taxonomy" id="283909"/>
    <lineage>
        <taxon>Eukaryota</taxon>
        <taxon>Metazoa</taxon>
        <taxon>Spiralia</taxon>
        <taxon>Lophotrochozoa</taxon>
        <taxon>Annelida</taxon>
        <taxon>Polychaeta</taxon>
        <taxon>Sedentaria</taxon>
        <taxon>Scolecida</taxon>
        <taxon>Capitellidae</taxon>
        <taxon>Capitella</taxon>
    </lineage>
</organism>
<feature type="compositionally biased region" description="Basic and acidic residues" evidence="8">
    <location>
        <begin position="579"/>
        <end position="588"/>
    </location>
</feature>
<evidence type="ECO:0000256" key="8">
    <source>
        <dbReference type="SAM" id="MobiDB-lite"/>
    </source>
</evidence>
<gene>
    <name evidence="10" type="ORF">CAPTEDRAFT_222846</name>
</gene>
<dbReference type="Pfam" id="PF05391">
    <property type="entry name" value="Lsm_interact"/>
    <property type="match status" value="1"/>
</dbReference>
<keyword evidence="6" id="KW-0539">Nucleus</keyword>
<evidence type="ECO:0000256" key="5">
    <source>
        <dbReference type="ARBA" id="ARBA00023187"/>
    </source>
</evidence>
<dbReference type="OrthoDB" id="6770331at2759"/>
<feature type="compositionally biased region" description="Basic residues" evidence="8">
    <location>
        <begin position="483"/>
        <end position="494"/>
    </location>
</feature>
<dbReference type="FunFam" id="1.25.40.10:FF:000098">
    <property type="entry name" value="Squamous cell carcinoma antigen recognized by T-cells 3"/>
    <property type="match status" value="1"/>
</dbReference>
<dbReference type="PANTHER" id="PTHR17204">
    <property type="entry name" value="PRE-MRNA PROCESSING PROTEIN PRP39-RELATED"/>
    <property type="match status" value="1"/>
</dbReference>
<dbReference type="EMBL" id="AMQN01003709">
    <property type="status" value="NOT_ANNOTATED_CDS"/>
    <property type="molecule type" value="Genomic_DNA"/>
</dbReference>
<keyword evidence="5" id="KW-0508">mRNA splicing</keyword>
<dbReference type="SMART" id="SM00360">
    <property type="entry name" value="RRM"/>
    <property type="match status" value="2"/>
</dbReference>
<dbReference type="InterPro" id="IPR012677">
    <property type="entry name" value="Nucleotide-bd_a/b_plait_sf"/>
</dbReference>
<keyword evidence="12" id="KW-1185">Reference proteome</keyword>
<dbReference type="InterPro" id="IPR034218">
    <property type="entry name" value="SART3_RRM2"/>
</dbReference>
<dbReference type="HOGENOM" id="CLU_007172_1_1_1"/>
<dbReference type="CDD" id="cd12391">
    <property type="entry name" value="RRM1_SART3"/>
    <property type="match status" value="1"/>
</dbReference>
<sequence>MCKLAADIFLYDPHIELIKLLRLSGDLTAVRTARERMSSVYPLTEELWLDWLRDEIKIAEAAEEKDHVLQLFEKAFKDYLSPGVWLEYVQFCIGFMAEEGGMQKVRSAFERAIGAIGLHPVKGSIIWEAYREFEHAMLCGMQPAPGAVQTASQKEAETAQIARVESLFKRQLAIPLLHMQQTMSEYKTWLDEAEVNPQLAQTYDKACSKLQTITPFESKLSSSESPHLEEYLTYIDHEVSKNEPQRVLCLYERAIQDNCLNAEVWIKYTKYLDSVLKAKSQAFDTYERAVRNCPWSCALWLGYCRAAERLQLPHDQITDLFTKALGSGFASGAEYLQLWMGNLHYMHRRIDWHSAFPEDGDPTFSLLKYWARVEARFCHNMPKAREIWKKVMQSGVGSQAEFWLEYVELERAYGDHKHGRKVFCQAINSVTDWPESICEAFLRYESEEGSLEDYDEAAVRCDAQMERIKERRLKAEEKEKTQPKKGKMGNKPKGKNPVEHSPKKGKPQPPVNAKQGKLAPPPSQKKTAKDSTPSEEFKVPTMPPKTSIAPPPGFKRKVEPPPGFKPPKEETGDGGDDEPAAKKQKVSEAVEDQAPIYDSSHDNRKAFVSNLSYDVDEQRLQEIFSKLGEVINVRLVTNFKGQSKGFAYIEFKDELLAQKALTLDRMMVNNRPMFVSECNKSRDPSQKFKFATSLEKNKLFVKGLPRTTGRDAVENIFKQYGAIKDVRLVTYRNGVSKGLAYVEFVSESEAAQAVMKADGLMVGDHEISVAISNPPERQQSLPPAESLGSGKKDFGARGKAHTQVALMPRALTRRPQGSTTAAESSGKEKMSNADFRKMLLK</sequence>
<dbReference type="InterPro" id="IPR000504">
    <property type="entry name" value="RRM_dom"/>
</dbReference>
<dbReference type="InterPro" id="IPR059164">
    <property type="entry name" value="HAT_PRP39_C"/>
</dbReference>
<dbReference type="GO" id="GO:0008380">
    <property type="term" value="P:RNA splicing"/>
    <property type="evidence" value="ECO:0007669"/>
    <property type="project" value="UniProtKB-KW"/>
</dbReference>
<dbReference type="InterPro" id="IPR008669">
    <property type="entry name" value="LSM_interact"/>
</dbReference>
<evidence type="ECO:0000313" key="12">
    <source>
        <dbReference type="Proteomes" id="UP000014760"/>
    </source>
</evidence>
<dbReference type="Pfam" id="PF16605">
    <property type="entry name" value="LSM_int_assoc"/>
    <property type="match status" value="1"/>
</dbReference>
<evidence type="ECO:0000256" key="1">
    <source>
        <dbReference type="ARBA" id="ARBA00004123"/>
    </source>
</evidence>
<dbReference type="STRING" id="283909.R7T7V2"/>
<dbReference type="InterPro" id="IPR008847">
    <property type="entry name" value="Suf"/>
</dbReference>
<dbReference type="SUPFAM" id="SSF48452">
    <property type="entry name" value="TPR-like"/>
    <property type="match status" value="1"/>
</dbReference>
<dbReference type="InterPro" id="IPR011990">
    <property type="entry name" value="TPR-like_helical_dom_sf"/>
</dbReference>
<evidence type="ECO:0000313" key="10">
    <source>
        <dbReference type="EMBL" id="ELT87074.1"/>
    </source>
</evidence>
<dbReference type="SMART" id="SM00386">
    <property type="entry name" value="HAT"/>
    <property type="match status" value="7"/>
</dbReference>
<dbReference type="Pfam" id="PF05843">
    <property type="entry name" value="Suf"/>
    <property type="match status" value="1"/>
</dbReference>
<dbReference type="GO" id="GO:0005634">
    <property type="term" value="C:nucleus"/>
    <property type="evidence" value="ECO:0007669"/>
    <property type="project" value="UniProtKB-SubCell"/>
</dbReference>
<feature type="compositionally biased region" description="Basic and acidic residues" evidence="8">
    <location>
        <begin position="825"/>
        <end position="841"/>
    </location>
</feature>
<feature type="region of interest" description="Disordered" evidence="8">
    <location>
        <begin position="772"/>
        <end position="841"/>
    </location>
</feature>
<evidence type="ECO:0000259" key="9">
    <source>
        <dbReference type="PROSITE" id="PS50102"/>
    </source>
</evidence>
<dbReference type="AlphaFoldDB" id="R7T7V2"/>
<evidence type="ECO:0000256" key="7">
    <source>
        <dbReference type="PROSITE-ProRule" id="PRU00176"/>
    </source>
</evidence>
<dbReference type="GO" id="GO:0003723">
    <property type="term" value="F:RNA binding"/>
    <property type="evidence" value="ECO:0007669"/>
    <property type="project" value="UniProtKB-UniRule"/>
</dbReference>
<comment type="subcellular location">
    <subcellularLocation>
        <location evidence="1">Nucleus</location>
    </subcellularLocation>
</comment>
<accession>R7T7V2</accession>
<dbReference type="EMBL" id="KB312525">
    <property type="protein sequence ID" value="ELT87074.1"/>
    <property type="molecule type" value="Genomic_DNA"/>
</dbReference>
<name>R7T7V2_CAPTE</name>
<proteinExistence type="predicted"/>
<dbReference type="EnsemblMetazoa" id="CapteT222846">
    <property type="protein sequence ID" value="CapteP222846"/>
    <property type="gene ID" value="CapteG222846"/>
</dbReference>
<dbReference type="CDD" id="cd12392">
    <property type="entry name" value="RRM2_SART3"/>
    <property type="match status" value="1"/>
</dbReference>
<dbReference type="Gene3D" id="1.25.40.10">
    <property type="entry name" value="Tetratricopeptide repeat domain"/>
    <property type="match status" value="2"/>
</dbReference>
<evidence type="ECO:0000256" key="2">
    <source>
        <dbReference type="ARBA" id="ARBA00022664"/>
    </source>
</evidence>
<dbReference type="PANTHER" id="PTHR17204:SF25">
    <property type="entry name" value="RRM DOMAIN-CONTAINING PROTEIN"/>
    <property type="match status" value="1"/>
</dbReference>
<evidence type="ECO:0000313" key="11">
    <source>
        <dbReference type="EnsemblMetazoa" id="CapteP222846"/>
    </source>
</evidence>
<dbReference type="Proteomes" id="UP000014760">
    <property type="component" value="Unassembled WGS sequence"/>
</dbReference>
<keyword evidence="2" id="KW-0507">mRNA processing</keyword>